<gene>
    <name evidence="3" type="ORF">V5799_031738</name>
</gene>
<keyword evidence="4" id="KW-1185">Reference proteome</keyword>
<evidence type="ECO:0000256" key="2">
    <source>
        <dbReference type="SAM" id="SignalP"/>
    </source>
</evidence>
<feature type="signal peptide" evidence="2">
    <location>
        <begin position="1"/>
        <end position="22"/>
    </location>
</feature>
<evidence type="ECO:0000313" key="4">
    <source>
        <dbReference type="Proteomes" id="UP001321473"/>
    </source>
</evidence>
<keyword evidence="2" id="KW-0732">Signal</keyword>
<comment type="caution">
    <text evidence="3">The sequence shown here is derived from an EMBL/GenBank/DDBJ whole genome shotgun (WGS) entry which is preliminary data.</text>
</comment>
<organism evidence="3 4">
    <name type="scientific">Amblyomma americanum</name>
    <name type="common">Lone star tick</name>
    <dbReference type="NCBI Taxonomy" id="6943"/>
    <lineage>
        <taxon>Eukaryota</taxon>
        <taxon>Metazoa</taxon>
        <taxon>Ecdysozoa</taxon>
        <taxon>Arthropoda</taxon>
        <taxon>Chelicerata</taxon>
        <taxon>Arachnida</taxon>
        <taxon>Acari</taxon>
        <taxon>Parasitiformes</taxon>
        <taxon>Ixodida</taxon>
        <taxon>Ixodoidea</taxon>
        <taxon>Ixodidae</taxon>
        <taxon>Amblyomminae</taxon>
        <taxon>Amblyomma</taxon>
    </lineage>
</organism>
<evidence type="ECO:0000313" key="3">
    <source>
        <dbReference type="EMBL" id="KAK8765653.1"/>
    </source>
</evidence>
<evidence type="ECO:0000256" key="1">
    <source>
        <dbReference type="SAM" id="MobiDB-lite"/>
    </source>
</evidence>
<evidence type="ECO:0008006" key="5">
    <source>
        <dbReference type="Google" id="ProtNLM"/>
    </source>
</evidence>
<name>A0AAQ4DT63_AMBAM</name>
<dbReference type="EMBL" id="JARKHS020027168">
    <property type="protein sequence ID" value="KAK8765653.1"/>
    <property type="molecule type" value="Genomic_DNA"/>
</dbReference>
<accession>A0AAQ4DT63</accession>
<dbReference type="Proteomes" id="UP001321473">
    <property type="component" value="Unassembled WGS sequence"/>
</dbReference>
<feature type="region of interest" description="Disordered" evidence="1">
    <location>
        <begin position="28"/>
        <end position="50"/>
    </location>
</feature>
<dbReference type="AlphaFoldDB" id="A0AAQ4DT63"/>
<reference evidence="3 4" key="1">
    <citation type="journal article" date="2023" name="Arcadia Sci">
        <title>De novo assembly of a long-read Amblyomma americanum tick genome.</title>
        <authorList>
            <person name="Chou S."/>
            <person name="Poskanzer K.E."/>
            <person name="Rollins M."/>
            <person name="Thuy-Boun P.S."/>
        </authorList>
    </citation>
    <scope>NUCLEOTIDE SEQUENCE [LARGE SCALE GENOMIC DNA]</scope>
    <source>
        <strain evidence="3">F_SG_1</strain>
        <tissue evidence="3">Salivary glands</tissue>
    </source>
</reference>
<proteinExistence type="predicted"/>
<feature type="compositionally biased region" description="Polar residues" evidence="1">
    <location>
        <begin position="28"/>
        <end position="42"/>
    </location>
</feature>
<feature type="chain" id="PRO_5042862125" description="Secreted protein" evidence="2">
    <location>
        <begin position="23"/>
        <end position="292"/>
    </location>
</feature>
<sequence length="292" mass="31648">MESTATALIIACAIVSVGSTQAGMTSQQSSSLHVTTEASGTAQKPPAFSAGHQLTAGNPVHLSKIKMPGPPHLPTCRTGLQGPCIQPRATCNATEVFECYQQFTSETLTELFDIDSYISNSSVPPRFEMCRPDCVISSCKADIYENCVADVSKYHYTELAYRSQRNIFCSQKKLKEYLTEYKCLEQDERQTTCLRQTAKNGSAGDGLDSNHSSPCSLALSQLECANLPSSCTSGDVSLHREVRVNDARLGGCIPSQPHRSSAPDARARRWLIVTALCIVSLSSLTEVALTRD</sequence>
<protein>
    <recommendedName>
        <fullName evidence="5">Secreted protein</fullName>
    </recommendedName>
</protein>